<name>A0A5Q2MWV2_9FIRM</name>
<dbReference type="GO" id="GO:0005524">
    <property type="term" value="F:ATP binding"/>
    <property type="evidence" value="ECO:0007669"/>
    <property type="project" value="UniProtKB-KW"/>
</dbReference>
<dbReference type="GO" id="GO:0043565">
    <property type="term" value="F:sequence-specific DNA binding"/>
    <property type="evidence" value="ECO:0007669"/>
    <property type="project" value="InterPro"/>
</dbReference>
<evidence type="ECO:0000256" key="3">
    <source>
        <dbReference type="ARBA" id="ARBA00023015"/>
    </source>
</evidence>
<dbReference type="InterPro" id="IPR002197">
    <property type="entry name" value="HTH_Fis"/>
</dbReference>
<organism evidence="6 7">
    <name type="scientific">Heliorestis convoluta</name>
    <dbReference type="NCBI Taxonomy" id="356322"/>
    <lineage>
        <taxon>Bacteria</taxon>
        <taxon>Bacillati</taxon>
        <taxon>Bacillota</taxon>
        <taxon>Clostridia</taxon>
        <taxon>Eubacteriales</taxon>
        <taxon>Heliobacteriaceae</taxon>
        <taxon>Heliorestis</taxon>
    </lineage>
</organism>
<evidence type="ECO:0000256" key="1">
    <source>
        <dbReference type="ARBA" id="ARBA00022741"/>
    </source>
</evidence>
<sequence>MLQSHFPSLTTKNQAMLELLRLANQLASKDLTILIYGEAGSGKEVLAHYIHQNSHRKNKPFITINCSTFTGSLLAKSLPDNKSPCHHIKENVVSHRFEFHSLNPTIFDLADQGTILLQEVAEASPETQALLLRILEKKEFSFANGMSSWQSNTRILASTKVNLEGQVQEGLFRQDLFYRLDMVRLTMPPLRKRLEDIPLLIKNFTQEEESNRLFFSAEAMAVLQTYSWPGNIAQLKQLLSWLSGACRNSIVNLEHLPETIGSALTNKESGKRMERDSFVSTAGALSQPYWMESVAASVNASLNQSLATYPAGEPIALQALLENLHTSFDRFSKHLIDKTLEKTKGDHQLAARLLGLTPRQLRYLYREKTL</sequence>
<dbReference type="Gene3D" id="1.10.10.60">
    <property type="entry name" value="Homeodomain-like"/>
    <property type="match status" value="1"/>
</dbReference>
<keyword evidence="7" id="KW-1185">Reference proteome</keyword>
<dbReference type="EMBL" id="CP045875">
    <property type="protein sequence ID" value="QGG46191.1"/>
    <property type="molecule type" value="Genomic_DNA"/>
</dbReference>
<evidence type="ECO:0000313" key="7">
    <source>
        <dbReference type="Proteomes" id="UP000366051"/>
    </source>
</evidence>
<dbReference type="InterPro" id="IPR003593">
    <property type="entry name" value="AAA+_ATPase"/>
</dbReference>
<dbReference type="Gene3D" id="1.10.8.60">
    <property type="match status" value="1"/>
</dbReference>
<feature type="domain" description="Sigma-54 factor interaction" evidence="5">
    <location>
        <begin position="9"/>
        <end position="244"/>
    </location>
</feature>
<dbReference type="InterPro" id="IPR002078">
    <property type="entry name" value="Sigma_54_int"/>
</dbReference>
<keyword evidence="4" id="KW-0804">Transcription</keyword>
<dbReference type="PANTHER" id="PTHR32071">
    <property type="entry name" value="TRANSCRIPTIONAL REGULATORY PROTEIN"/>
    <property type="match status" value="1"/>
</dbReference>
<dbReference type="InterPro" id="IPR027417">
    <property type="entry name" value="P-loop_NTPase"/>
</dbReference>
<dbReference type="PRINTS" id="PR01590">
    <property type="entry name" value="HTHFIS"/>
</dbReference>
<protein>
    <submittedName>
        <fullName evidence="6">Sigma-54-dependent Fis family transcriptional regulator</fullName>
    </submittedName>
</protein>
<keyword evidence="3" id="KW-0805">Transcription regulation</keyword>
<accession>A0A5Q2MWV2</accession>
<dbReference type="KEGG" id="hcv:FTV88_0012"/>
<dbReference type="Pfam" id="PF25601">
    <property type="entry name" value="AAA_lid_14"/>
    <property type="match status" value="1"/>
</dbReference>
<evidence type="ECO:0000313" key="6">
    <source>
        <dbReference type="EMBL" id="QGG46191.1"/>
    </source>
</evidence>
<dbReference type="Pfam" id="PF00158">
    <property type="entry name" value="Sigma54_activat"/>
    <property type="match status" value="2"/>
</dbReference>
<dbReference type="InterPro" id="IPR058031">
    <property type="entry name" value="AAA_lid_NorR"/>
</dbReference>
<evidence type="ECO:0000256" key="2">
    <source>
        <dbReference type="ARBA" id="ARBA00022840"/>
    </source>
</evidence>
<evidence type="ECO:0000256" key="4">
    <source>
        <dbReference type="ARBA" id="ARBA00023163"/>
    </source>
</evidence>
<dbReference type="Pfam" id="PF02954">
    <property type="entry name" value="HTH_8"/>
    <property type="match status" value="1"/>
</dbReference>
<proteinExistence type="predicted"/>
<dbReference type="AlphaFoldDB" id="A0A5Q2MWV2"/>
<dbReference type="PROSITE" id="PS50045">
    <property type="entry name" value="SIGMA54_INTERACT_4"/>
    <property type="match status" value="1"/>
</dbReference>
<dbReference type="CDD" id="cd00009">
    <property type="entry name" value="AAA"/>
    <property type="match status" value="1"/>
</dbReference>
<dbReference type="SUPFAM" id="SSF52540">
    <property type="entry name" value="P-loop containing nucleoside triphosphate hydrolases"/>
    <property type="match status" value="1"/>
</dbReference>
<dbReference type="Gene3D" id="3.40.50.300">
    <property type="entry name" value="P-loop containing nucleotide triphosphate hydrolases"/>
    <property type="match status" value="1"/>
</dbReference>
<keyword evidence="1" id="KW-0547">Nucleotide-binding</keyword>
<dbReference type="GO" id="GO:0006355">
    <property type="term" value="P:regulation of DNA-templated transcription"/>
    <property type="evidence" value="ECO:0007669"/>
    <property type="project" value="InterPro"/>
</dbReference>
<evidence type="ECO:0000259" key="5">
    <source>
        <dbReference type="PROSITE" id="PS50045"/>
    </source>
</evidence>
<dbReference type="Proteomes" id="UP000366051">
    <property type="component" value="Chromosome"/>
</dbReference>
<keyword evidence="2" id="KW-0067">ATP-binding</keyword>
<dbReference type="SMART" id="SM00382">
    <property type="entry name" value="AAA"/>
    <property type="match status" value="1"/>
</dbReference>
<reference evidence="7" key="1">
    <citation type="submission" date="2019-11" db="EMBL/GenBank/DDBJ databases">
        <title>Genome sequence of Heliorestis convoluta strain HH, an alkaliphilic and minimalistic phototrophic bacterium from a soda lake in Egypt.</title>
        <authorList>
            <person name="Dewey E.D."/>
            <person name="Stokes L.M."/>
            <person name="Burchell B.M."/>
            <person name="Shaffer K.N."/>
            <person name="Huntington A.M."/>
            <person name="Baker J.M."/>
            <person name="Nadendla S."/>
            <person name="Giglio M.G."/>
            <person name="Touchman J.W."/>
            <person name="Blankenship R.E."/>
            <person name="Madigan M.T."/>
            <person name="Sattley W.M."/>
        </authorList>
    </citation>
    <scope>NUCLEOTIDE SEQUENCE [LARGE SCALE GENOMIC DNA]</scope>
    <source>
        <strain evidence="7">HH</strain>
    </source>
</reference>
<gene>
    <name evidence="6" type="ORF">FTV88_0012</name>
</gene>